<evidence type="ECO:0008006" key="4">
    <source>
        <dbReference type="Google" id="ProtNLM"/>
    </source>
</evidence>
<dbReference type="GeneID" id="68616317"/>
<keyword evidence="3" id="KW-1185">Reference proteome</keyword>
<evidence type="ECO:0000256" key="1">
    <source>
        <dbReference type="SAM" id="Phobius"/>
    </source>
</evidence>
<dbReference type="SUPFAM" id="SSF81324">
    <property type="entry name" value="Voltage-gated potassium channels"/>
    <property type="match status" value="1"/>
</dbReference>
<evidence type="ECO:0000313" key="3">
    <source>
        <dbReference type="Proteomes" id="UP001501729"/>
    </source>
</evidence>
<organism evidence="2 3">
    <name type="scientific">Haladaptatus pallidirubidus</name>
    <dbReference type="NCBI Taxonomy" id="1008152"/>
    <lineage>
        <taxon>Archaea</taxon>
        <taxon>Methanobacteriati</taxon>
        <taxon>Methanobacteriota</taxon>
        <taxon>Stenosarchaea group</taxon>
        <taxon>Halobacteria</taxon>
        <taxon>Halobacteriales</taxon>
        <taxon>Haladaptataceae</taxon>
        <taxon>Haladaptatus</taxon>
    </lineage>
</organism>
<dbReference type="AlphaFoldDB" id="A0AAV3UPT7"/>
<proteinExistence type="predicted"/>
<reference evidence="2 3" key="1">
    <citation type="journal article" date="2019" name="Int. J. Syst. Evol. Microbiol.">
        <title>The Global Catalogue of Microorganisms (GCM) 10K type strain sequencing project: providing services to taxonomists for standard genome sequencing and annotation.</title>
        <authorList>
            <consortium name="The Broad Institute Genomics Platform"/>
            <consortium name="The Broad Institute Genome Sequencing Center for Infectious Disease"/>
            <person name="Wu L."/>
            <person name="Ma J."/>
        </authorList>
    </citation>
    <scope>NUCLEOTIDE SEQUENCE [LARGE SCALE GENOMIC DNA]</scope>
    <source>
        <strain evidence="2 3">JCM 17504</strain>
    </source>
</reference>
<comment type="caution">
    <text evidence="2">The sequence shown here is derived from an EMBL/GenBank/DDBJ whole genome shotgun (WGS) entry which is preliminary data.</text>
</comment>
<gene>
    <name evidence="2" type="ORF">GCM10025751_49800</name>
</gene>
<protein>
    <recommendedName>
        <fullName evidence="4">Ion channel</fullName>
    </recommendedName>
</protein>
<name>A0AAV3UPT7_9EURY</name>
<dbReference type="EMBL" id="BAABKX010000022">
    <property type="protein sequence ID" value="GAA5062428.1"/>
    <property type="molecule type" value="Genomic_DNA"/>
</dbReference>
<dbReference type="Proteomes" id="UP001501729">
    <property type="component" value="Unassembled WGS sequence"/>
</dbReference>
<keyword evidence="1" id="KW-0472">Membrane</keyword>
<keyword evidence="1" id="KW-0812">Transmembrane</keyword>
<accession>A0AAV3UPT7</accession>
<sequence>MHIFEGERFSFLHSLQVVVETFTTTGFGLDVPWTSPEMDTFVIIMDLTEVILIFMALSVLIFPLLEDWGRFIGI</sequence>
<dbReference type="Gene3D" id="1.10.287.70">
    <property type="match status" value="1"/>
</dbReference>
<dbReference type="RefSeq" id="WP_227777963.1">
    <property type="nucleotide sequence ID" value="NZ_CP085304.1"/>
</dbReference>
<keyword evidence="1" id="KW-1133">Transmembrane helix</keyword>
<feature type="transmembrane region" description="Helical" evidence="1">
    <location>
        <begin position="41"/>
        <end position="65"/>
    </location>
</feature>
<evidence type="ECO:0000313" key="2">
    <source>
        <dbReference type="EMBL" id="GAA5062428.1"/>
    </source>
</evidence>